<feature type="transmembrane region" description="Helical" evidence="1">
    <location>
        <begin position="61"/>
        <end position="82"/>
    </location>
</feature>
<name>E6UCJ9_RUMA7</name>
<proteinExistence type="predicted"/>
<dbReference type="PROSITE" id="PS51257">
    <property type="entry name" value="PROKAR_LIPOPROTEIN"/>
    <property type="match status" value="1"/>
</dbReference>
<accession>E6UCJ9</accession>
<keyword evidence="1" id="KW-1133">Transmembrane helix</keyword>
<dbReference type="STRING" id="697329.Rumal_1078"/>
<reference evidence="2 3" key="1">
    <citation type="journal article" date="2011" name="J. Bacteriol.">
        <title>Complete genome of the cellulolytic ruminal bacterium Ruminococcus albus 7.</title>
        <authorList>
            <person name="Suen G."/>
            <person name="Stevenson D.M."/>
            <person name="Bruce D.C."/>
            <person name="Chertkov O."/>
            <person name="Copeland A."/>
            <person name="Cheng J.F."/>
            <person name="Detter C."/>
            <person name="Detter J.C."/>
            <person name="Goodwin L.A."/>
            <person name="Han C.S."/>
            <person name="Hauser L.J."/>
            <person name="Ivanova N.N."/>
            <person name="Kyrpides N.C."/>
            <person name="Land M.L."/>
            <person name="Lapidus A."/>
            <person name="Lucas S."/>
            <person name="Ovchinnikova G."/>
            <person name="Pitluck S."/>
            <person name="Tapia R."/>
            <person name="Woyke T."/>
            <person name="Boyum J."/>
            <person name="Mead D."/>
            <person name="Weimer P.J."/>
        </authorList>
    </citation>
    <scope>NUCLEOTIDE SEQUENCE [LARGE SCALE GENOMIC DNA]</scope>
    <source>
        <strain evidence="3">ATCC 27210 / DSM 20455 / JCM 14654 / NCDO 2250 / 7</strain>
    </source>
</reference>
<evidence type="ECO:0000313" key="2">
    <source>
        <dbReference type="EMBL" id="ADU21604.1"/>
    </source>
</evidence>
<organism evidence="2 3">
    <name type="scientific">Ruminococcus albus (strain ATCC 27210 / DSM 20455 / JCM 14654 / NCDO 2250 / 7)</name>
    <dbReference type="NCBI Taxonomy" id="697329"/>
    <lineage>
        <taxon>Bacteria</taxon>
        <taxon>Bacillati</taxon>
        <taxon>Bacillota</taxon>
        <taxon>Clostridia</taxon>
        <taxon>Eubacteriales</taxon>
        <taxon>Oscillospiraceae</taxon>
        <taxon>Ruminococcus</taxon>
    </lineage>
</organism>
<keyword evidence="1" id="KW-0472">Membrane</keyword>
<dbReference type="AlphaFoldDB" id="E6UCJ9"/>
<protein>
    <submittedName>
        <fullName evidence="2">Uncharacterized protein</fullName>
    </submittedName>
</protein>
<dbReference type="Proteomes" id="UP000006919">
    <property type="component" value="Chromosome"/>
</dbReference>
<evidence type="ECO:0000256" key="1">
    <source>
        <dbReference type="SAM" id="Phobius"/>
    </source>
</evidence>
<dbReference type="HOGENOM" id="CLU_164600_1_0_9"/>
<dbReference type="EMBL" id="CP002403">
    <property type="protein sequence ID" value="ADU21604.1"/>
    <property type="molecule type" value="Genomic_DNA"/>
</dbReference>
<feature type="transmembrane region" description="Helical" evidence="1">
    <location>
        <begin position="9"/>
        <end position="30"/>
    </location>
</feature>
<dbReference type="RefSeq" id="WP_013497782.1">
    <property type="nucleotide sequence ID" value="NC_014833.1"/>
</dbReference>
<keyword evidence="1" id="KW-0812">Transmembrane</keyword>
<sequence>MKGYMKRIVTLLILILFGFVIIGSSCFIIMKADHDCTGDGCSVCYELAQCHKMINTLGTAVAGALKLSLLLCIITVSCRVIIRSRPAHNTLISLKVELLD</sequence>
<evidence type="ECO:0000313" key="3">
    <source>
        <dbReference type="Proteomes" id="UP000006919"/>
    </source>
</evidence>
<gene>
    <name evidence="2" type="ordered locus">Rumal_1078</name>
</gene>
<dbReference type="KEGG" id="ral:Rumal_1078"/>